<feature type="transmembrane region" description="Helical" evidence="18">
    <location>
        <begin position="20"/>
        <end position="43"/>
    </location>
</feature>
<keyword evidence="23" id="KW-1185">Reference proteome</keyword>
<keyword evidence="18" id="KW-0472">Membrane</keyword>
<feature type="transmembrane region" description="Helical" evidence="18">
    <location>
        <begin position="284"/>
        <end position="310"/>
    </location>
</feature>
<keyword evidence="6" id="KW-0716">Sensory transduction</keyword>
<organism evidence="22 23">
    <name type="scientific">Teichococcus globiformis</name>
    <dbReference type="NCBI Taxonomy" id="2307229"/>
    <lineage>
        <taxon>Bacteria</taxon>
        <taxon>Pseudomonadati</taxon>
        <taxon>Pseudomonadota</taxon>
        <taxon>Alphaproteobacteria</taxon>
        <taxon>Acetobacterales</taxon>
        <taxon>Roseomonadaceae</taxon>
        <taxon>Roseomonas</taxon>
    </lineage>
</organism>
<evidence type="ECO:0000259" key="21">
    <source>
        <dbReference type="PROSITE" id="PS50885"/>
    </source>
</evidence>
<evidence type="ECO:0000256" key="10">
    <source>
        <dbReference type="ARBA" id="ARBA00022737"/>
    </source>
</evidence>
<evidence type="ECO:0000256" key="14">
    <source>
        <dbReference type="ARBA" id="ARBA00022991"/>
    </source>
</evidence>
<feature type="domain" description="HAMP" evidence="21">
    <location>
        <begin position="312"/>
        <end position="372"/>
    </location>
</feature>
<keyword evidence="5" id="KW-0597">Phosphoprotein</keyword>
<evidence type="ECO:0000259" key="19">
    <source>
        <dbReference type="PROSITE" id="PS50112"/>
    </source>
</evidence>
<evidence type="ECO:0000256" key="15">
    <source>
        <dbReference type="ARBA" id="ARBA00023026"/>
    </source>
</evidence>
<dbReference type="Gene3D" id="3.30.565.10">
    <property type="entry name" value="Histidine kinase-like ATPase, C-terminal domain"/>
    <property type="match status" value="1"/>
</dbReference>
<evidence type="ECO:0000256" key="4">
    <source>
        <dbReference type="ARBA" id="ARBA00022543"/>
    </source>
</evidence>
<dbReference type="InterPro" id="IPR001610">
    <property type="entry name" value="PAC"/>
</dbReference>
<dbReference type="SMART" id="SM00086">
    <property type="entry name" value="PAC"/>
    <property type="match status" value="2"/>
</dbReference>
<feature type="domain" description="PAC" evidence="20">
    <location>
        <begin position="442"/>
        <end position="494"/>
    </location>
</feature>
<comment type="subcellular location">
    <subcellularLocation>
        <location evidence="2">Membrane</location>
    </subcellularLocation>
</comment>
<dbReference type="SUPFAM" id="SSF55785">
    <property type="entry name" value="PYP-like sensor domain (PAS domain)"/>
    <property type="match status" value="2"/>
</dbReference>
<dbReference type="InterPro" id="IPR013655">
    <property type="entry name" value="PAS_fold_3"/>
</dbReference>
<feature type="domain" description="PAC" evidence="20">
    <location>
        <begin position="572"/>
        <end position="623"/>
    </location>
</feature>
<evidence type="ECO:0000256" key="2">
    <source>
        <dbReference type="ARBA" id="ARBA00004370"/>
    </source>
</evidence>
<keyword evidence="13" id="KW-0067">ATP-binding</keyword>
<evidence type="ECO:0000313" key="22">
    <source>
        <dbReference type="EMBL" id="MFC3123754.1"/>
    </source>
</evidence>
<evidence type="ECO:0000256" key="1">
    <source>
        <dbReference type="ARBA" id="ARBA00000085"/>
    </source>
</evidence>
<evidence type="ECO:0000256" key="5">
    <source>
        <dbReference type="ARBA" id="ARBA00022553"/>
    </source>
</evidence>
<evidence type="ECO:0000256" key="6">
    <source>
        <dbReference type="ARBA" id="ARBA00022606"/>
    </source>
</evidence>
<dbReference type="NCBIfam" id="TIGR00229">
    <property type="entry name" value="sensory_box"/>
    <property type="match status" value="2"/>
</dbReference>
<dbReference type="Pfam" id="PF08447">
    <property type="entry name" value="PAS_3"/>
    <property type="match status" value="1"/>
</dbReference>
<dbReference type="InterPro" id="IPR000014">
    <property type="entry name" value="PAS"/>
</dbReference>
<reference evidence="23" key="1">
    <citation type="journal article" date="2019" name="Int. J. Syst. Evol. Microbiol.">
        <title>The Global Catalogue of Microorganisms (GCM) 10K type strain sequencing project: providing services to taxonomists for standard genome sequencing and annotation.</title>
        <authorList>
            <consortium name="The Broad Institute Genomics Platform"/>
            <consortium name="The Broad Institute Genome Sequencing Center for Infectious Disease"/>
            <person name="Wu L."/>
            <person name="Ma J."/>
        </authorList>
    </citation>
    <scope>NUCLEOTIDE SEQUENCE [LARGE SCALE GENOMIC DNA]</scope>
    <source>
        <strain evidence="23">KCTC 52094</strain>
    </source>
</reference>
<keyword evidence="8" id="KW-0288">FMN</keyword>
<comment type="catalytic activity">
    <reaction evidence="1">
        <text>ATP + protein L-histidine = ADP + protein N-phospho-L-histidine.</text>
        <dbReference type="EC" id="2.7.13.3"/>
    </reaction>
</comment>
<dbReference type="Pfam" id="PF07536">
    <property type="entry name" value="HWE_HK"/>
    <property type="match status" value="1"/>
</dbReference>
<keyword evidence="18" id="KW-1133">Transmembrane helix</keyword>
<dbReference type="SMART" id="SM00091">
    <property type="entry name" value="PAS"/>
    <property type="match status" value="2"/>
</dbReference>
<dbReference type="RefSeq" id="WP_379592943.1">
    <property type="nucleotide sequence ID" value="NZ_JBHRTN010000003.1"/>
</dbReference>
<evidence type="ECO:0000256" key="17">
    <source>
        <dbReference type="SAM" id="MobiDB-lite"/>
    </source>
</evidence>
<dbReference type="InterPro" id="IPR035965">
    <property type="entry name" value="PAS-like_dom_sf"/>
</dbReference>
<dbReference type="SUPFAM" id="SSF55874">
    <property type="entry name" value="ATPase domain of HSP90 chaperone/DNA topoisomerase II/histidine kinase"/>
    <property type="match status" value="1"/>
</dbReference>
<evidence type="ECO:0000256" key="13">
    <source>
        <dbReference type="ARBA" id="ARBA00022840"/>
    </source>
</evidence>
<keyword evidence="7" id="KW-0285">Flavoprotein</keyword>
<evidence type="ECO:0000256" key="9">
    <source>
        <dbReference type="ARBA" id="ARBA00022679"/>
    </source>
</evidence>
<dbReference type="InterPro" id="IPR003660">
    <property type="entry name" value="HAMP_dom"/>
</dbReference>
<dbReference type="CDD" id="cd00130">
    <property type="entry name" value="PAS"/>
    <property type="match status" value="2"/>
</dbReference>
<dbReference type="Pfam" id="PF08448">
    <property type="entry name" value="PAS_4"/>
    <property type="match status" value="1"/>
</dbReference>
<dbReference type="PANTHER" id="PTHR41523">
    <property type="entry name" value="TWO-COMPONENT SYSTEM SENSOR PROTEIN"/>
    <property type="match status" value="1"/>
</dbReference>
<dbReference type="EC" id="2.7.13.3" evidence="3"/>
<dbReference type="InterPro" id="IPR036890">
    <property type="entry name" value="HATPase_C_sf"/>
</dbReference>
<dbReference type="SMART" id="SM00911">
    <property type="entry name" value="HWE_HK"/>
    <property type="match status" value="1"/>
</dbReference>
<evidence type="ECO:0000313" key="23">
    <source>
        <dbReference type="Proteomes" id="UP001595593"/>
    </source>
</evidence>
<feature type="domain" description="PAS" evidence="19">
    <location>
        <begin position="495"/>
        <end position="565"/>
    </location>
</feature>
<keyword evidence="16" id="KW-0675">Receptor</keyword>
<dbReference type="InterPro" id="IPR013656">
    <property type="entry name" value="PAS_4"/>
</dbReference>
<dbReference type="Gene3D" id="3.30.450.20">
    <property type="entry name" value="PAS domain"/>
    <property type="match status" value="2"/>
</dbReference>
<sequence length="850" mass="89749">MAAIFSPAALCRPRGLRAHLAALASLIMIPALGTGLVGVWLAMDNHRGATEARLREAARIVALLVNREIGTHLAALEALAASPLLDEPEHQTSGLRLHLIRAANTLGTPLWLFGADLVPLLDTGSTPQSGLAREDAARAAVAGGHPALGPLEGSPQAAPSGIAIAVPVRRGGRSRAMLALHLPPERISGLLAAPELFNDTVIAIANGAGQLVAQSREAEGSLGSTIPAWAATAHAGHRSGLVSGHGPERVRVTMAFHAIDGTATAGSQAWSVMVMQPAGGHAAVWWRAVGVLGGGGLVALAAALALAFWFGNRILAPLGQLKREAEAVALAAGEFAEPPQVPPPSSGPLIREFEMLRRVLEQALSVLRTSERRYSALAEAGAAGLWWATARGSILRSRGWELLTGQAEAEMRGNGWLRALHPEDVAPTMTAWRGAMEDRRPVDVEYRVRLRSGAWRWHRARGVPILDGAGQISEWFGVVEDIHDRRAAEAELAASEAGLRALVEAAPDAIVVMDEDSIIRAFNQGAERIFGYAAAEVIGHDIAVLMPGPLAARHAAGMRRFLQTGERRVIGVGAELEGLHRDGHAVPLEASIGEWRDAGGARFFTGVLRDITERRAAEERQVLLAREVDHRAKNALAVVQSVLRLTPMEEPRAFVAAVEARIGALARAHSLLAQQGWMAADLAGVAARELAPYGRDEAGVRQGVVLEGPCLSLAPSAVQAVAMALHELATNAAKHGGFSVPGGQVTLRWTVEQDVLRIIWTESGGPPVQPPTRSGFGSRLIRTTLRGQLGGSVDWDWRPEGMVCSMTLPLSRISPRPPPAASLGSPDVETSQAGCIPQAMPTPNLAAQQA</sequence>
<comment type="caution">
    <text evidence="22">The sequence shown here is derived from an EMBL/GenBank/DDBJ whole genome shotgun (WGS) entry which is preliminary data.</text>
</comment>
<dbReference type="InterPro" id="IPR011102">
    <property type="entry name" value="Sig_transdc_His_kinase_HWE"/>
</dbReference>
<evidence type="ECO:0000256" key="12">
    <source>
        <dbReference type="ARBA" id="ARBA00022777"/>
    </source>
</evidence>
<dbReference type="EMBL" id="JBHRTN010000003">
    <property type="protein sequence ID" value="MFC3123754.1"/>
    <property type="molecule type" value="Genomic_DNA"/>
</dbReference>
<evidence type="ECO:0000256" key="3">
    <source>
        <dbReference type="ARBA" id="ARBA00012438"/>
    </source>
</evidence>
<keyword evidence="4" id="KW-0600">Photoreceptor protein</keyword>
<protein>
    <recommendedName>
        <fullName evidence="3">histidine kinase</fullName>
        <ecNumber evidence="3">2.7.13.3</ecNumber>
    </recommendedName>
</protein>
<name>A0ABV7FTT1_9PROT</name>
<dbReference type="InterPro" id="IPR000700">
    <property type="entry name" value="PAS-assoc_C"/>
</dbReference>
<evidence type="ECO:0000256" key="18">
    <source>
        <dbReference type="SAM" id="Phobius"/>
    </source>
</evidence>
<keyword evidence="14" id="KW-0157">Chromophore</keyword>
<dbReference type="PROSITE" id="PS50885">
    <property type="entry name" value="HAMP"/>
    <property type="match status" value="1"/>
</dbReference>
<keyword evidence="18" id="KW-0812">Transmembrane</keyword>
<dbReference type="GO" id="GO:0004673">
    <property type="term" value="F:protein histidine kinase activity"/>
    <property type="evidence" value="ECO:0007669"/>
    <property type="project" value="UniProtKB-EC"/>
</dbReference>
<evidence type="ECO:0000259" key="20">
    <source>
        <dbReference type="PROSITE" id="PS50113"/>
    </source>
</evidence>
<keyword evidence="10" id="KW-0677">Repeat</keyword>
<proteinExistence type="predicted"/>
<accession>A0ABV7FTT1</accession>
<keyword evidence="11" id="KW-0547">Nucleotide-binding</keyword>
<feature type="region of interest" description="Disordered" evidence="17">
    <location>
        <begin position="815"/>
        <end position="850"/>
    </location>
</feature>
<keyword evidence="15" id="KW-0843">Virulence</keyword>
<keyword evidence="9 22" id="KW-0808">Transferase</keyword>
<gene>
    <name evidence="22" type="ORF">ACFOD4_01670</name>
</gene>
<dbReference type="PROSITE" id="PS50113">
    <property type="entry name" value="PAC"/>
    <property type="match status" value="2"/>
</dbReference>
<evidence type="ECO:0000256" key="16">
    <source>
        <dbReference type="ARBA" id="ARBA00023170"/>
    </source>
</evidence>
<dbReference type="Proteomes" id="UP001595593">
    <property type="component" value="Unassembled WGS sequence"/>
</dbReference>
<evidence type="ECO:0000256" key="11">
    <source>
        <dbReference type="ARBA" id="ARBA00022741"/>
    </source>
</evidence>
<keyword evidence="12 22" id="KW-0418">Kinase</keyword>
<dbReference type="CDD" id="cd16936">
    <property type="entry name" value="HATPase_RsbW-like"/>
    <property type="match status" value="1"/>
</dbReference>
<evidence type="ECO:0000256" key="7">
    <source>
        <dbReference type="ARBA" id="ARBA00022630"/>
    </source>
</evidence>
<dbReference type="PANTHER" id="PTHR41523:SF8">
    <property type="entry name" value="ETHYLENE RESPONSE SENSOR PROTEIN"/>
    <property type="match status" value="1"/>
</dbReference>
<evidence type="ECO:0000256" key="8">
    <source>
        <dbReference type="ARBA" id="ARBA00022643"/>
    </source>
</evidence>
<dbReference type="PROSITE" id="PS50112">
    <property type="entry name" value="PAS"/>
    <property type="match status" value="1"/>
</dbReference>